<dbReference type="InterPro" id="IPR001138">
    <property type="entry name" value="Zn2Cys6_DnaBD"/>
</dbReference>
<dbReference type="Gene3D" id="4.10.240.10">
    <property type="entry name" value="Zn(2)-C6 fungal-type DNA-binding domain"/>
    <property type="match status" value="1"/>
</dbReference>
<dbReference type="GO" id="GO:0005634">
    <property type="term" value="C:nucleus"/>
    <property type="evidence" value="ECO:0007669"/>
    <property type="project" value="UniProtKB-SubCell"/>
</dbReference>
<dbReference type="EMBL" id="KB445795">
    <property type="protein sequence ID" value="EMD38137.1"/>
    <property type="molecule type" value="Genomic_DNA"/>
</dbReference>
<dbReference type="STRING" id="914234.M2RI20"/>
<feature type="compositionally biased region" description="Polar residues" evidence="3">
    <location>
        <begin position="228"/>
        <end position="239"/>
    </location>
</feature>
<dbReference type="OrthoDB" id="3362851at2759"/>
<comment type="subcellular location">
    <subcellularLocation>
        <location evidence="1">Nucleus</location>
    </subcellularLocation>
</comment>
<dbReference type="GO" id="GO:0008270">
    <property type="term" value="F:zinc ion binding"/>
    <property type="evidence" value="ECO:0007669"/>
    <property type="project" value="InterPro"/>
</dbReference>
<gene>
    <name evidence="5" type="ORF">CERSUDRAFT_104744</name>
</gene>
<dbReference type="InterPro" id="IPR036864">
    <property type="entry name" value="Zn2-C6_fun-type_DNA-bd_sf"/>
</dbReference>
<accession>M2RI20</accession>
<evidence type="ECO:0000256" key="2">
    <source>
        <dbReference type="ARBA" id="ARBA00023242"/>
    </source>
</evidence>
<dbReference type="HOGENOM" id="CLU_056402_0_0_1"/>
<dbReference type="InterPro" id="IPR050613">
    <property type="entry name" value="Sec_Metabolite_Reg"/>
</dbReference>
<keyword evidence="6" id="KW-1185">Reference proteome</keyword>
<feature type="domain" description="Zn(2)-C6 fungal-type" evidence="4">
    <location>
        <begin position="18"/>
        <end position="46"/>
    </location>
</feature>
<dbReference type="PANTHER" id="PTHR31001:SF89">
    <property type="entry name" value="ZN(2)-C6 FUNGAL-TYPE DOMAIN-CONTAINING PROTEIN"/>
    <property type="match status" value="1"/>
</dbReference>
<keyword evidence="2" id="KW-0539">Nucleus</keyword>
<protein>
    <recommendedName>
        <fullName evidence="4">Zn(2)-C6 fungal-type domain-containing protein</fullName>
    </recommendedName>
</protein>
<evidence type="ECO:0000256" key="1">
    <source>
        <dbReference type="ARBA" id="ARBA00004123"/>
    </source>
</evidence>
<dbReference type="SUPFAM" id="SSF57701">
    <property type="entry name" value="Zn2/Cys6 DNA-binding domain"/>
    <property type="match status" value="1"/>
</dbReference>
<reference evidence="5 6" key="1">
    <citation type="journal article" date="2012" name="Proc. Natl. Acad. Sci. U.S.A.">
        <title>Comparative genomics of Ceriporiopsis subvermispora and Phanerochaete chrysosporium provide insight into selective ligninolysis.</title>
        <authorList>
            <person name="Fernandez-Fueyo E."/>
            <person name="Ruiz-Duenas F.J."/>
            <person name="Ferreira P."/>
            <person name="Floudas D."/>
            <person name="Hibbett D.S."/>
            <person name="Canessa P."/>
            <person name="Larrondo L.F."/>
            <person name="James T.Y."/>
            <person name="Seelenfreund D."/>
            <person name="Lobos S."/>
            <person name="Polanco R."/>
            <person name="Tello M."/>
            <person name="Honda Y."/>
            <person name="Watanabe T."/>
            <person name="Watanabe T."/>
            <person name="Ryu J.S."/>
            <person name="Kubicek C.P."/>
            <person name="Schmoll M."/>
            <person name="Gaskell J."/>
            <person name="Hammel K.E."/>
            <person name="St John F.J."/>
            <person name="Vanden Wymelenberg A."/>
            <person name="Sabat G."/>
            <person name="Splinter BonDurant S."/>
            <person name="Syed K."/>
            <person name="Yadav J.S."/>
            <person name="Doddapaneni H."/>
            <person name="Subramanian V."/>
            <person name="Lavin J.L."/>
            <person name="Oguiza J.A."/>
            <person name="Perez G."/>
            <person name="Pisabarro A.G."/>
            <person name="Ramirez L."/>
            <person name="Santoyo F."/>
            <person name="Master E."/>
            <person name="Coutinho P.M."/>
            <person name="Henrissat B."/>
            <person name="Lombard V."/>
            <person name="Magnuson J.K."/>
            <person name="Kuees U."/>
            <person name="Hori C."/>
            <person name="Igarashi K."/>
            <person name="Samejima M."/>
            <person name="Held B.W."/>
            <person name="Barry K.W."/>
            <person name="LaButti K.M."/>
            <person name="Lapidus A."/>
            <person name="Lindquist E.A."/>
            <person name="Lucas S.M."/>
            <person name="Riley R."/>
            <person name="Salamov A.A."/>
            <person name="Hoffmeister D."/>
            <person name="Schwenk D."/>
            <person name="Hadar Y."/>
            <person name="Yarden O."/>
            <person name="de Vries R.P."/>
            <person name="Wiebenga A."/>
            <person name="Stenlid J."/>
            <person name="Eastwood D."/>
            <person name="Grigoriev I.V."/>
            <person name="Berka R.M."/>
            <person name="Blanchette R.A."/>
            <person name="Kersten P."/>
            <person name="Martinez A.T."/>
            <person name="Vicuna R."/>
            <person name="Cullen D."/>
        </authorList>
    </citation>
    <scope>NUCLEOTIDE SEQUENCE [LARGE SCALE GENOMIC DNA]</scope>
    <source>
        <strain evidence="5 6">B</strain>
    </source>
</reference>
<sequence length="288" mass="31730">MEFMIYVRFNKHRHLSYQCKRRKIKCDRTQPCGPCAKRGEHSKCQWHIVEPMEKYVTRGEYDELRNRVDELEAIVSRLAPGLLPTTSARAMGVQSPTMPMTPGPPIDHIQGTAITPYHRGPYTTAPTYPAAAMAPTRSPTRSTELLHLTELVHLSRRPSLSAAAAHVPPPSHRSPTHLTFGRSTAGDAPRSDSSRPSTSHASPLVTDPSAPSVVTSRRASLSLAAITTPFTPETRQGQPKNLRAQTPPPLPGQRLRQQPSGPALQVQCFRLHPSLPGVGHRRAIRTQT</sequence>
<dbReference type="GO" id="GO:0000981">
    <property type="term" value="F:DNA-binding transcription factor activity, RNA polymerase II-specific"/>
    <property type="evidence" value="ECO:0007669"/>
    <property type="project" value="InterPro"/>
</dbReference>
<name>M2RI20_CERS8</name>
<evidence type="ECO:0000313" key="5">
    <source>
        <dbReference type="EMBL" id="EMD38137.1"/>
    </source>
</evidence>
<dbReference type="CDD" id="cd00067">
    <property type="entry name" value="GAL4"/>
    <property type="match status" value="1"/>
</dbReference>
<dbReference type="PROSITE" id="PS50048">
    <property type="entry name" value="ZN2_CY6_FUNGAL_2"/>
    <property type="match status" value="1"/>
</dbReference>
<dbReference type="AlphaFoldDB" id="M2RI20"/>
<evidence type="ECO:0000313" key="6">
    <source>
        <dbReference type="Proteomes" id="UP000016930"/>
    </source>
</evidence>
<evidence type="ECO:0000259" key="4">
    <source>
        <dbReference type="PROSITE" id="PS50048"/>
    </source>
</evidence>
<dbReference type="PANTHER" id="PTHR31001">
    <property type="entry name" value="UNCHARACTERIZED TRANSCRIPTIONAL REGULATORY PROTEIN"/>
    <property type="match status" value="1"/>
</dbReference>
<dbReference type="Pfam" id="PF00172">
    <property type="entry name" value="Zn_clus"/>
    <property type="match status" value="1"/>
</dbReference>
<feature type="region of interest" description="Disordered" evidence="3">
    <location>
        <begin position="159"/>
        <end position="261"/>
    </location>
</feature>
<dbReference type="Proteomes" id="UP000016930">
    <property type="component" value="Unassembled WGS sequence"/>
</dbReference>
<organism evidence="5 6">
    <name type="scientific">Ceriporiopsis subvermispora (strain B)</name>
    <name type="common">White-rot fungus</name>
    <name type="synonym">Gelatoporia subvermispora</name>
    <dbReference type="NCBI Taxonomy" id="914234"/>
    <lineage>
        <taxon>Eukaryota</taxon>
        <taxon>Fungi</taxon>
        <taxon>Dikarya</taxon>
        <taxon>Basidiomycota</taxon>
        <taxon>Agaricomycotina</taxon>
        <taxon>Agaricomycetes</taxon>
        <taxon>Polyporales</taxon>
        <taxon>Gelatoporiaceae</taxon>
        <taxon>Gelatoporia</taxon>
    </lineage>
</organism>
<evidence type="ECO:0000256" key="3">
    <source>
        <dbReference type="SAM" id="MobiDB-lite"/>
    </source>
</evidence>
<proteinExistence type="predicted"/>